<dbReference type="InterPro" id="IPR036412">
    <property type="entry name" value="HAD-like_sf"/>
</dbReference>
<sequence>MKEIKIIAFDADDTLWSNEPFFQDIEREYTGLLSSYGEPKEISAELFHTEMDNLERYGYGAKGFTLSMIETALRISKQKVPSETIEKVLLLGKSLLDMPIELLPEVEETLNILKQSKRYQLVVATKGDLLDQQRKLQRSGLSPYFDHVEIMSDKTEKEYTKLIENLRITPNQFLMVGNSLKSDIQPVLALGGYAMHIPFEIMWQHEVVEHFEHPRLYQLKKLGELTKLLQLTH</sequence>
<dbReference type="Gene3D" id="3.40.50.1000">
    <property type="entry name" value="HAD superfamily/HAD-like"/>
    <property type="match status" value="1"/>
</dbReference>
<accession>A0A7J4XPC3</accession>
<proteinExistence type="predicted"/>
<dbReference type="EMBL" id="VWMK01000001">
    <property type="protein sequence ID" value="KAA3770678.1"/>
    <property type="molecule type" value="Genomic_DNA"/>
</dbReference>
<dbReference type="PANTHER" id="PTHR43316:SF8">
    <property type="entry name" value="HAD FAMILY HYDROLASE"/>
    <property type="match status" value="1"/>
</dbReference>
<dbReference type="CDD" id="cd07515">
    <property type="entry name" value="HAD-like"/>
    <property type="match status" value="1"/>
</dbReference>
<name>A0A7J4XPC3_9BACE</name>
<dbReference type="Gene3D" id="1.10.150.240">
    <property type="entry name" value="Putative phosphatase, domain 2"/>
    <property type="match status" value="1"/>
</dbReference>
<protein>
    <submittedName>
        <fullName evidence="2">HAD family hydrolase</fullName>
    </submittedName>
</protein>
<dbReference type="SFLD" id="SFLDG01129">
    <property type="entry name" value="C1.5:_HAD__Beta-PGM__Phosphata"/>
    <property type="match status" value="1"/>
</dbReference>
<dbReference type="InterPro" id="IPR023214">
    <property type="entry name" value="HAD_sf"/>
</dbReference>
<dbReference type="RefSeq" id="WP_007478705.1">
    <property type="nucleotide sequence ID" value="NZ_JADNPJ010000001.1"/>
</dbReference>
<dbReference type="Proteomes" id="UP000422221">
    <property type="component" value="Unassembled WGS sequence"/>
</dbReference>
<dbReference type="SUPFAM" id="SSF56784">
    <property type="entry name" value="HAD-like"/>
    <property type="match status" value="1"/>
</dbReference>
<dbReference type="Pfam" id="PF00702">
    <property type="entry name" value="Hydrolase"/>
    <property type="match status" value="1"/>
</dbReference>
<dbReference type="GO" id="GO:0016787">
    <property type="term" value="F:hydrolase activity"/>
    <property type="evidence" value="ECO:0007669"/>
    <property type="project" value="UniProtKB-KW"/>
</dbReference>
<dbReference type="AlphaFoldDB" id="A0A7J4XPC3"/>
<gene>
    <name evidence="2" type="ORF">F3F73_01655</name>
</gene>
<keyword evidence="1 2" id="KW-0378">Hydrolase</keyword>
<evidence type="ECO:0000313" key="3">
    <source>
        <dbReference type="Proteomes" id="UP000422221"/>
    </source>
</evidence>
<dbReference type="InterPro" id="IPR023198">
    <property type="entry name" value="PGP-like_dom2"/>
</dbReference>
<comment type="caution">
    <text evidence="2">The sequence shown here is derived from an EMBL/GenBank/DDBJ whole genome shotgun (WGS) entry which is preliminary data.</text>
</comment>
<reference evidence="2 3" key="1">
    <citation type="journal article" date="2019" name="Nat. Med.">
        <title>A library of human gut bacterial isolates paired with longitudinal multiomics data enables mechanistic microbiome research.</title>
        <authorList>
            <person name="Poyet M."/>
            <person name="Groussin M."/>
            <person name="Gibbons S.M."/>
            <person name="Avila-Pacheco J."/>
            <person name="Jiang X."/>
            <person name="Kearney S.M."/>
            <person name="Perrotta A.R."/>
            <person name="Berdy B."/>
            <person name="Zhao S."/>
            <person name="Lieberman T.D."/>
            <person name="Swanson P.K."/>
            <person name="Smith M."/>
            <person name="Roesemann S."/>
            <person name="Alexander J.E."/>
            <person name="Rich S.A."/>
            <person name="Livny J."/>
            <person name="Vlamakis H."/>
            <person name="Clish C."/>
            <person name="Bullock K."/>
            <person name="Deik A."/>
            <person name="Scott J."/>
            <person name="Pierce K.A."/>
            <person name="Xavier R.J."/>
            <person name="Alm E.J."/>
        </authorList>
    </citation>
    <scope>NUCLEOTIDE SEQUENCE [LARGE SCALE GENOMIC DNA]</scope>
    <source>
        <strain evidence="2 3">BIOML-A10</strain>
    </source>
</reference>
<organism evidence="2 3">
    <name type="scientific">Bacteroides salyersiae</name>
    <dbReference type="NCBI Taxonomy" id="291644"/>
    <lineage>
        <taxon>Bacteria</taxon>
        <taxon>Pseudomonadati</taxon>
        <taxon>Bacteroidota</taxon>
        <taxon>Bacteroidia</taxon>
        <taxon>Bacteroidales</taxon>
        <taxon>Bacteroidaceae</taxon>
        <taxon>Bacteroides</taxon>
    </lineage>
</organism>
<dbReference type="PANTHER" id="PTHR43316">
    <property type="entry name" value="HYDROLASE, HALOACID DELAHOGENASE-RELATED"/>
    <property type="match status" value="1"/>
</dbReference>
<dbReference type="SFLD" id="SFLDS00003">
    <property type="entry name" value="Haloacid_Dehalogenase"/>
    <property type="match status" value="1"/>
</dbReference>
<dbReference type="InterPro" id="IPR051540">
    <property type="entry name" value="S-2-haloacid_dehalogenase"/>
</dbReference>
<evidence type="ECO:0000256" key="1">
    <source>
        <dbReference type="ARBA" id="ARBA00022801"/>
    </source>
</evidence>
<evidence type="ECO:0000313" key="2">
    <source>
        <dbReference type="EMBL" id="KAA3770678.1"/>
    </source>
</evidence>